<reference evidence="12 13" key="1">
    <citation type="submission" date="2020-07" db="EMBL/GenBank/DDBJ databases">
        <title>Comparative genomics of pyrophilous fungi reveals a link between fire events and developmental genes.</title>
        <authorList>
            <consortium name="DOE Joint Genome Institute"/>
            <person name="Steindorff A.S."/>
            <person name="Carver A."/>
            <person name="Calhoun S."/>
            <person name="Stillman K."/>
            <person name="Liu H."/>
            <person name="Lipzen A."/>
            <person name="Pangilinan J."/>
            <person name="Labutti K."/>
            <person name="Bruns T.D."/>
            <person name="Grigoriev I.V."/>
        </authorList>
    </citation>
    <scope>NUCLEOTIDE SEQUENCE [LARGE SCALE GENOMIC DNA]</scope>
    <source>
        <strain evidence="12 13">CBS 144469</strain>
    </source>
</reference>
<feature type="transmembrane region" description="Helical" evidence="11">
    <location>
        <begin position="308"/>
        <end position="330"/>
    </location>
</feature>
<dbReference type="Pfam" id="PF00067">
    <property type="entry name" value="p450"/>
    <property type="match status" value="1"/>
</dbReference>
<evidence type="ECO:0000256" key="10">
    <source>
        <dbReference type="RuleBase" id="RU000461"/>
    </source>
</evidence>
<keyword evidence="7 9" id="KW-0408">Iron</keyword>
<dbReference type="InterPro" id="IPR017972">
    <property type="entry name" value="Cyt_P450_CS"/>
</dbReference>
<dbReference type="InterPro" id="IPR050364">
    <property type="entry name" value="Cytochrome_P450_fung"/>
</dbReference>
<proteinExistence type="inferred from homology"/>
<sequence length="530" mass="59300">MDVIQTLPAGWAQDAAVLLGGLSLSYYLRRQATSKKGNSGFPLPPSLKGLPILGNALDIPLENPGQGYERWGKELNSKIISARALGKSIVVVNSISIAIDLLDKRSAKYSSRPQSVMAKELMGWDYLFAMLPYDEKWKERRRMFVQHFRPADTSIIRPQEEEFAGRFLVELNRTPNQLHQVTRGTFGGFIISLAYGIPIKARGDPHLAFSEKVVHTLAGISTPGSNFVDVIPPLKHVPSWFPGGGFKRKAASLWYMHEQFRSSPFDEAVSHFGTEKARPSFVSVALEAIDETSGDSEYQKQVIKDAAAMFYGAGTDTIVASILVWIWVLLKNPDVQARVHEELDRVLNGRMPDFEDQEQLPYLTASLMESTRWGPVTPIGVPHSSTEDDVYDRYFIPKDSIVIPNLWAMLRNEDDYEDPTTYNPDRFLKDGQINPDIRDPYTVAFGFGRRACPGAHIGRSMVWLAAASLATVFQWSEPLGEDGKPIDQPMDFEKGLLYQPNPFKCDFKVRSPEAQAHVANLEAQHTTAEV</sequence>
<evidence type="ECO:0000256" key="6">
    <source>
        <dbReference type="ARBA" id="ARBA00023002"/>
    </source>
</evidence>
<dbReference type="GO" id="GO:0016705">
    <property type="term" value="F:oxidoreductase activity, acting on paired donors, with incorporation or reduction of molecular oxygen"/>
    <property type="evidence" value="ECO:0007669"/>
    <property type="project" value="InterPro"/>
</dbReference>
<comment type="caution">
    <text evidence="12">The sequence shown here is derived from an EMBL/GenBank/DDBJ whole genome shotgun (WGS) entry which is preliminary data.</text>
</comment>
<keyword evidence="11" id="KW-1133">Transmembrane helix</keyword>
<dbReference type="PRINTS" id="PR00463">
    <property type="entry name" value="EP450I"/>
</dbReference>
<evidence type="ECO:0000256" key="7">
    <source>
        <dbReference type="ARBA" id="ARBA00023004"/>
    </source>
</evidence>
<keyword evidence="11" id="KW-0812">Transmembrane</keyword>
<dbReference type="PANTHER" id="PTHR46300">
    <property type="entry name" value="P450, PUTATIVE (EUROFUNG)-RELATED-RELATED"/>
    <property type="match status" value="1"/>
</dbReference>
<dbReference type="EMBL" id="JACGCI010000024">
    <property type="protein sequence ID" value="KAF6756930.1"/>
    <property type="molecule type" value="Genomic_DNA"/>
</dbReference>
<keyword evidence="5 9" id="KW-0479">Metal-binding</keyword>
<dbReference type="Gene3D" id="1.10.630.10">
    <property type="entry name" value="Cytochrome P450"/>
    <property type="match status" value="1"/>
</dbReference>
<keyword evidence="13" id="KW-1185">Reference proteome</keyword>
<keyword evidence="8 10" id="KW-0503">Monooxygenase</keyword>
<comment type="similarity">
    <text evidence="3 10">Belongs to the cytochrome P450 family.</text>
</comment>
<name>A0A8H6I0Z9_9AGAR</name>
<dbReference type="GO" id="GO:0020037">
    <property type="term" value="F:heme binding"/>
    <property type="evidence" value="ECO:0007669"/>
    <property type="project" value="InterPro"/>
</dbReference>
<evidence type="ECO:0000256" key="1">
    <source>
        <dbReference type="ARBA" id="ARBA00001971"/>
    </source>
</evidence>
<dbReference type="CDD" id="cd11065">
    <property type="entry name" value="CYP64-like"/>
    <property type="match status" value="1"/>
</dbReference>
<dbReference type="InterPro" id="IPR002401">
    <property type="entry name" value="Cyt_P450_E_grp-I"/>
</dbReference>
<evidence type="ECO:0000313" key="12">
    <source>
        <dbReference type="EMBL" id="KAF6756930.1"/>
    </source>
</evidence>
<evidence type="ECO:0000256" key="9">
    <source>
        <dbReference type="PIRSR" id="PIRSR602401-1"/>
    </source>
</evidence>
<dbReference type="AlphaFoldDB" id="A0A8H6I0Z9"/>
<dbReference type="InterPro" id="IPR001128">
    <property type="entry name" value="Cyt_P450"/>
</dbReference>
<dbReference type="Proteomes" id="UP000521943">
    <property type="component" value="Unassembled WGS sequence"/>
</dbReference>
<organism evidence="12 13">
    <name type="scientific">Ephemerocybe angulata</name>
    <dbReference type="NCBI Taxonomy" id="980116"/>
    <lineage>
        <taxon>Eukaryota</taxon>
        <taxon>Fungi</taxon>
        <taxon>Dikarya</taxon>
        <taxon>Basidiomycota</taxon>
        <taxon>Agaricomycotina</taxon>
        <taxon>Agaricomycetes</taxon>
        <taxon>Agaricomycetidae</taxon>
        <taxon>Agaricales</taxon>
        <taxon>Agaricineae</taxon>
        <taxon>Psathyrellaceae</taxon>
        <taxon>Ephemerocybe</taxon>
    </lineage>
</organism>
<gene>
    <name evidence="12" type="ORF">DFP72DRAFT_892751</name>
</gene>
<dbReference type="OrthoDB" id="2789670at2759"/>
<dbReference type="GO" id="GO:0005506">
    <property type="term" value="F:iron ion binding"/>
    <property type="evidence" value="ECO:0007669"/>
    <property type="project" value="InterPro"/>
</dbReference>
<evidence type="ECO:0000256" key="4">
    <source>
        <dbReference type="ARBA" id="ARBA00022617"/>
    </source>
</evidence>
<evidence type="ECO:0000256" key="2">
    <source>
        <dbReference type="ARBA" id="ARBA00005179"/>
    </source>
</evidence>
<comment type="pathway">
    <text evidence="2">Secondary metabolite biosynthesis.</text>
</comment>
<evidence type="ECO:0000256" key="5">
    <source>
        <dbReference type="ARBA" id="ARBA00022723"/>
    </source>
</evidence>
<evidence type="ECO:0000313" key="13">
    <source>
        <dbReference type="Proteomes" id="UP000521943"/>
    </source>
</evidence>
<protein>
    <submittedName>
        <fullName evidence="12">Cytochrome P450</fullName>
    </submittedName>
</protein>
<keyword evidence="11" id="KW-0472">Membrane</keyword>
<dbReference type="SUPFAM" id="SSF48264">
    <property type="entry name" value="Cytochrome P450"/>
    <property type="match status" value="1"/>
</dbReference>
<accession>A0A8H6I0Z9</accession>
<evidence type="ECO:0000256" key="11">
    <source>
        <dbReference type="SAM" id="Phobius"/>
    </source>
</evidence>
<dbReference type="PROSITE" id="PS00086">
    <property type="entry name" value="CYTOCHROME_P450"/>
    <property type="match status" value="1"/>
</dbReference>
<dbReference type="InterPro" id="IPR036396">
    <property type="entry name" value="Cyt_P450_sf"/>
</dbReference>
<comment type="cofactor">
    <cofactor evidence="1 9">
        <name>heme</name>
        <dbReference type="ChEBI" id="CHEBI:30413"/>
    </cofactor>
</comment>
<evidence type="ECO:0000256" key="3">
    <source>
        <dbReference type="ARBA" id="ARBA00010617"/>
    </source>
</evidence>
<keyword evidence="6 10" id="KW-0560">Oxidoreductase</keyword>
<dbReference type="PANTHER" id="PTHR46300:SF7">
    <property type="entry name" value="P450, PUTATIVE (EUROFUNG)-RELATED"/>
    <property type="match status" value="1"/>
</dbReference>
<feature type="binding site" description="axial binding residue" evidence="9">
    <location>
        <position position="452"/>
    </location>
    <ligand>
        <name>heme</name>
        <dbReference type="ChEBI" id="CHEBI:30413"/>
    </ligand>
    <ligandPart>
        <name>Fe</name>
        <dbReference type="ChEBI" id="CHEBI:18248"/>
    </ligandPart>
</feature>
<evidence type="ECO:0000256" key="8">
    <source>
        <dbReference type="ARBA" id="ARBA00023033"/>
    </source>
</evidence>
<keyword evidence="4 9" id="KW-0349">Heme</keyword>
<dbReference type="GO" id="GO:0004497">
    <property type="term" value="F:monooxygenase activity"/>
    <property type="evidence" value="ECO:0007669"/>
    <property type="project" value="UniProtKB-KW"/>
</dbReference>